<dbReference type="PROSITE" id="PS51257">
    <property type="entry name" value="PROKAR_LIPOPROTEIN"/>
    <property type="match status" value="1"/>
</dbReference>
<dbReference type="Proteomes" id="UP000575985">
    <property type="component" value="Unassembled WGS sequence"/>
</dbReference>
<sequence>MRSPVRAVVPLMALAFLLSGCGLGGGEGQEAADDTGGGQEDGGGGGGSASTETTEVVAEDTWPYTVADGEAEVQIHALQVQGDLMHLTVTITAGDTGDGQDGASMYDLWSSFGAYPYLVDSVNLNRHEVVRAGNAHRLGPDVVETTLTFGEPREVSYTYAAPPEDVETMDLYAGSLPPVTGIPVQR</sequence>
<evidence type="ECO:0000313" key="4">
    <source>
        <dbReference type="Proteomes" id="UP000575985"/>
    </source>
</evidence>
<reference evidence="3 4" key="1">
    <citation type="submission" date="2020-07" db="EMBL/GenBank/DDBJ databases">
        <title>Sequencing the genomes of 1000 actinobacteria strains.</title>
        <authorList>
            <person name="Klenk H.-P."/>
        </authorList>
    </citation>
    <scope>NUCLEOTIDE SEQUENCE [LARGE SCALE GENOMIC DNA]</scope>
    <source>
        <strain evidence="3 4">DSM 45927</strain>
    </source>
</reference>
<evidence type="ECO:0000313" key="3">
    <source>
        <dbReference type="EMBL" id="NYI97224.1"/>
    </source>
</evidence>
<gene>
    <name evidence="3" type="ORF">HNR12_003501</name>
</gene>
<feature type="signal peptide" evidence="2">
    <location>
        <begin position="1"/>
        <end position="24"/>
    </location>
</feature>
<keyword evidence="4" id="KW-1185">Reference proteome</keyword>
<proteinExistence type="predicted"/>
<protein>
    <recommendedName>
        <fullName evidence="5">DUF5067 domain-containing protein</fullName>
    </recommendedName>
</protein>
<dbReference type="RefSeq" id="WP_179768582.1">
    <property type="nucleotide sequence ID" value="NZ_JACCFO010000001.1"/>
</dbReference>
<feature type="compositionally biased region" description="Gly residues" evidence="1">
    <location>
        <begin position="35"/>
        <end position="48"/>
    </location>
</feature>
<evidence type="ECO:0000256" key="1">
    <source>
        <dbReference type="SAM" id="MobiDB-lite"/>
    </source>
</evidence>
<comment type="caution">
    <text evidence="3">The sequence shown here is derived from an EMBL/GenBank/DDBJ whole genome shotgun (WGS) entry which is preliminary data.</text>
</comment>
<name>A0A853BQV8_9ACTN</name>
<feature type="chain" id="PRO_5038842773" description="DUF5067 domain-containing protein" evidence="2">
    <location>
        <begin position="25"/>
        <end position="186"/>
    </location>
</feature>
<evidence type="ECO:0000256" key="2">
    <source>
        <dbReference type="SAM" id="SignalP"/>
    </source>
</evidence>
<accession>A0A853BQV8</accession>
<keyword evidence="2" id="KW-0732">Signal</keyword>
<organism evidence="3 4">
    <name type="scientific">Streptomonospora nanhaiensis</name>
    <dbReference type="NCBI Taxonomy" id="1323731"/>
    <lineage>
        <taxon>Bacteria</taxon>
        <taxon>Bacillati</taxon>
        <taxon>Actinomycetota</taxon>
        <taxon>Actinomycetes</taxon>
        <taxon>Streptosporangiales</taxon>
        <taxon>Nocardiopsidaceae</taxon>
        <taxon>Streptomonospora</taxon>
    </lineage>
</organism>
<feature type="region of interest" description="Disordered" evidence="1">
    <location>
        <begin position="27"/>
        <end position="53"/>
    </location>
</feature>
<dbReference type="AlphaFoldDB" id="A0A853BQV8"/>
<dbReference type="EMBL" id="JACCFO010000001">
    <property type="protein sequence ID" value="NYI97224.1"/>
    <property type="molecule type" value="Genomic_DNA"/>
</dbReference>
<evidence type="ECO:0008006" key="5">
    <source>
        <dbReference type="Google" id="ProtNLM"/>
    </source>
</evidence>